<reference evidence="2" key="2">
    <citation type="journal article" date="2024" name="Plant">
        <title>Genomic evolution and insights into agronomic trait innovations of Sesamum species.</title>
        <authorList>
            <person name="Miao H."/>
            <person name="Wang L."/>
            <person name="Qu L."/>
            <person name="Liu H."/>
            <person name="Sun Y."/>
            <person name="Le M."/>
            <person name="Wang Q."/>
            <person name="Wei S."/>
            <person name="Zheng Y."/>
            <person name="Lin W."/>
            <person name="Duan Y."/>
            <person name="Cao H."/>
            <person name="Xiong S."/>
            <person name="Wang X."/>
            <person name="Wei L."/>
            <person name="Li C."/>
            <person name="Ma Q."/>
            <person name="Ju M."/>
            <person name="Zhao R."/>
            <person name="Li G."/>
            <person name="Mu C."/>
            <person name="Tian Q."/>
            <person name="Mei H."/>
            <person name="Zhang T."/>
            <person name="Gao T."/>
            <person name="Zhang H."/>
        </authorList>
    </citation>
    <scope>NUCLEOTIDE SEQUENCE</scope>
    <source>
        <strain evidence="2">K16</strain>
    </source>
</reference>
<dbReference type="Proteomes" id="UP001289374">
    <property type="component" value="Unassembled WGS sequence"/>
</dbReference>
<reference evidence="2" key="1">
    <citation type="submission" date="2020-06" db="EMBL/GenBank/DDBJ databases">
        <authorList>
            <person name="Li T."/>
            <person name="Hu X."/>
            <person name="Zhang T."/>
            <person name="Song X."/>
            <person name="Zhang H."/>
            <person name="Dai N."/>
            <person name="Sheng W."/>
            <person name="Hou X."/>
            <person name="Wei L."/>
        </authorList>
    </citation>
    <scope>NUCLEOTIDE SEQUENCE</scope>
    <source>
        <strain evidence="2">K16</strain>
        <tissue evidence="2">Leaf</tissue>
    </source>
</reference>
<dbReference type="AlphaFoldDB" id="A0AAE1WN63"/>
<organism evidence="2 3">
    <name type="scientific">Sesamum angolense</name>
    <dbReference type="NCBI Taxonomy" id="2727404"/>
    <lineage>
        <taxon>Eukaryota</taxon>
        <taxon>Viridiplantae</taxon>
        <taxon>Streptophyta</taxon>
        <taxon>Embryophyta</taxon>
        <taxon>Tracheophyta</taxon>
        <taxon>Spermatophyta</taxon>
        <taxon>Magnoliopsida</taxon>
        <taxon>eudicotyledons</taxon>
        <taxon>Gunneridae</taxon>
        <taxon>Pentapetalae</taxon>
        <taxon>asterids</taxon>
        <taxon>lamiids</taxon>
        <taxon>Lamiales</taxon>
        <taxon>Pedaliaceae</taxon>
        <taxon>Sesamum</taxon>
    </lineage>
</organism>
<proteinExistence type="inferred from homology"/>
<evidence type="ECO:0000313" key="2">
    <source>
        <dbReference type="EMBL" id="KAK4396390.1"/>
    </source>
</evidence>
<name>A0AAE1WN63_9LAMI</name>
<keyword evidence="3" id="KW-1185">Reference proteome</keyword>
<comment type="similarity">
    <text evidence="1">Belongs to the ARG7 family.</text>
</comment>
<evidence type="ECO:0000313" key="3">
    <source>
        <dbReference type="Proteomes" id="UP001289374"/>
    </source>
</evidence>
<dbReference type="Pfam" id="PF02519">
    <property type="entry name" value="Auxin_inducible"/>
    <property type="match status" value="2"/>
</dbReference>
<accession>A0AAE1WN63</accession>
<comment type="caution">
    <text evidence="2">The sequence shown here is derived from an EMBL/GenBank/DDBJ whole genome shotgun (WGS) entry which is preliminary data.</text>
</comment>
<sequence length="340" mass="38948">MLRLPTGPAAETVIVLGQQGRLRGGWRSVEEMEQSIAGEAHQLPWMKGGVAIFNHVWKMLWKIHKLSIHYDLNHAVDDPEDNECILPDDVKEGHFPVCAVEAGESRRFIVEVSCLADPGFLELLQKAEEEFGFEQMGILVIPCTYTDLQSVIGSKDNELIPHASISIHSNSTSCSTIGMAIERRKGSFKKLQNHLHRSRRVLEMFRRFECEEVEAKETVRDDVKKGHFAILAVKNEMEKPTRFVVELCLLKQPAFLRLLKLAEEEYGFQQTGTLAVPCPPEELKRILQDKTWKNTNKRDFNTRIKKYGVERESIYFYYFLQAITAQEETLQCKPGERSSP</sequence>
<dbReference type="PANTHER" id="PTHR31374:SF19">
    <property type="entry name" value="F8A24.8 PROTEIN"/>
    <property type="match status" value="1"/>
</dbReference>
<dbReference type="PANTHER" id="PTHR31374">
    <property type="entry name" value="AUXIN-INDUCED PROTEIN-LIKE-RELATED"/>
    <property type="match status" value="1"/>
</dbReference>
<protein>
    <submittedName>
        <fullName evidence="2">Auxin-responsive protein SAUR50</fullName>
    </submittedName>
</protein>
<evidence type="ECO:0000256" key="1">
    <source>
        <dbReference type="ARBA" id="ARBA00006974"/>
    </source>
</evidence>
<gene>
    <name evidence="2" type="ORF">Sango_1475600</name>
</gene>
<dbReference type="EMBL" id="JACGWL010000008">
    <property type="protein sequence ID" value="KAK4396390.1"/>
    <property type="molecule type" value="Genomic_DNA"/>
</dbReference>
<dbReference type="GO" id="GO:0009733">
    <property type="term" value="P:response to auxin"/>
    <property type="evidence" value="ECO:0007669"/>
    <property type="project" value="InterPro"/>
</dbReference>
<dbReference type="InterPro" id="IPR003676">
    <property type="entry name" value="SAUR_fam"/>
</dbReference>